<dbReference type="EMBL" id="BMLX01000001">
    <property type="protein sequence ID" value="GGP17531.1"/>
    <property type="molecule type" value="Genomic_DNA"/>
</dbReference>
<dbReference type="InterPro" id="IPR059052">
    <property type="entry name" value="HH_YbhG-like"/>
</dbReference>
<evidence type="ECO:0000256" key="1">
    <source>
        <dbReference type="SAM" id="Coils"/>
    </source>
</evidence>
<feature type="coiled-coil region" evidence="1">
    <location>
        <begin position="109"/>
        <end position="160"/>
    </location>
</feature>
<organism evidence="3 4">
    <name type="scientific">Silvimonas iriomotensis</name>
    <dbReference type="NCBI Taxonomy" id="449662"/>
    <lineage>
        <taxon>Bacteria</taxon>
        <taxon>Pseudomonadati</taxon>
        <taxon>Pseudomonadota</taxon>
        <taxon>Betaproteobacteria</taxon>
        <taxon>Neisseriales</taxon>
        <taxon>Chitinibacteraceae</taxon>
        <taxon>Silvimonas</taxon>
    </lineage>
</organism>
<feature type="domain" description="YbhG-like alpha-helical hairpin" evidence="2">
    <location>
        <begin position="74"/>
        <end position="195"/>
    </location>
</feature>
<keyword evidence="4" id="KW-1185">Reference proteome</keyword>
<dbReference type="Pfam" id="PF25881">
    <property type="entry name" value="HH_YBHG"/>
    <property type="match status" value="1"/>
</dbReference>
<dbReference type="Gene3D" id="1.10.287.470">
    <property type="entry name" value="Helix hairpin bin"/>
    <property type="match status" value="1"/>
</dbReference>
<sequence>MRHLPLLVFCPALALLLAGCSEPAKNTWQGYVEGEFVYVSSSQPGRLDQLSVQRGQQVRQGQPLFALEAQDEAAAQRQAQQQLRVALAQLADMRSGKRPPEISVTRAQLAAAQITYNHAQAQLERDEIQFAAGGVSRQQLDDSRASAQSAAAQVTQLKNQIAVDELPGREQQMNAQSAQVAAARAAVEQASWKLDQKSVDATRGGLVFDTLYQTGEWVAAGNPVVRMLPPENIKVRFFVPEAAVGHLKTGQGVTLHCDGCASDIAARITFISSEVEYTPPVIYSNENRNKLVFMVEAHPEVKKAPALHPGQPVEVRLND</sequence>
<evidence type="ECO:0000313" key="4">
    <source>
        <dbReference type="Proteomes" id="UP000637267"/>
    </source>
</evidence>
<name>A0ABQ2P3U7_9NEIS</name>
<reference evidence="4" key="1">
    <citation type="journal article" date="2019" name="Int. J. Syst. Evol. Microbiol.">
        <title>The Global Catalogue of Microorganisms (GCM) 10K type strain sequencing project: providing services to taxonomists for standard genome sequencing and annotation.</title>
        <authorList>
            <consortium name="The Broad Institute Genomics Platform"/>
            <consortium name="The Broad Institute Genome Sequencing Center for Infectious Disease"/>
            <person name="Wu L."/>
            <person name="Ma J."/>
        </authorList>
    </citation>
    <scope>NUCLEOTIDE SEQUENCE [LARGE SCALE GENOMIC DNA]</scope>
    <source>
        <strain evidence="4">CGMCC 1.8859</strain>
    </source>
</reference>
<dbReference type="PANTHER" id="PTHR30438:SF2">
    <property type="entry name" value="MEMBRANE PROTEIN"/>
    <property type="match status" value="1"/>
</dbReference>
<accession>A0ABQ2P3U7</accession>
<comment type="caution">
    <text evidence="3">The sequence shown here is derived from an EMBL/GenBank/DDBJ whole genome shotgun (WGS) entry which is preliminary data.</text>
</comment>
<dbReference type="Gene3D" id="2.40.30.170">
    <property type="match status" value="1"/>
</dbReference>
<dbReference type="PROSITE" id="PS51257">
    <property type="entry name" value="PROKAR_LIPOPROTEIN"/>
    <property type="match status" value="1"/>
</dbReference>
<evidence type="ECO:0000313" key="3">
    <source>
        <dbReference type="EMBL" id="GGP17531.1"/>
    </source>
</evidence>
<dbReference type="RefSeq" id="WP_188701096.1">
    <property type="nucleotide sequence ID" value="NZ_BMLX01000001.1"/>
</dbReference>
<dbReference type="Gene3D" id="2.40.50.100">
    <property type="match status" value="1"/>
</dbReference>
<gene>
    <name evidence="3" type="ORF">GCM10010970_00200</name>
</gene>
<keyword evidence="1" id="KW-0175">Coiled coil</keyword>
<dbReference type="Proteomes" id="UP000637267">
    <property type="component" value="Unassembled WGS sequence"/>
</dbReference>
<evidence type="ECO:0000259" key="2">
    <source>
        <dbReference type="Pfam" id="PF25881"/>
    </source>
</evidence>
<proteinExistence type="predicted"/>
<dbReference type="PANTHER" id="PTHR30438">
    <property type="entry name" value="36 KDA ANTIGEN-RELATED"/>
    <property type="match status" value="1"/>
</dbReference>
<dbReference type="SUPFAM" id="SSF111369">
    <property type="entry name" value="HlyD-like secretion proteins"/>
    <property type="match status" value="1"/>
</dbReference>
<protein>
    <submittedName>
        <fullName evidence="3">Secretion protein HlyD</fullName>
    </submittedName>
</protein>